<dbReference type="RefSeq" id="WP_073354979.1">
    <property type="nucleotide sequence ID" value="NZ_FQUZ01000007.1"/>
</dbReference>
<dbReference type="OrthoDB" id="63946at2"/>
<dbReference type="STRING" id="1122156.SAMN02745117_00835"/>
<evidence type="ECO:0000313" key="3">
    <source>
        <dbReference type="Proteomes" id="UP000184327"/>
    </source>
</evidence>
<protein>
    <submittedName>
        <fullName evidence="2">Iron complex transport system substrate-binding protein</fullName>
    </submittedName>
</protein>
<dbReference type="SUPFAM" id="SSF53807">
    <property type="entry name" value="Helical backbone' metal receptor"/>
    <property type="match status" value="1"/>
</dbReference>
<evidence type="ECO:0000259" key="1">
    <source>
        <dbReference type="PROSITE" id="PS50983"/>
    </source>
</evidence>
<dbReference type="PROSITE" id="PS50983">
    <property type="entry name" value="FE_B12_PBP"/>
    <property type="match status" value="1"/>
</dbReference>
<sequence>MLQREPDWLFVIDRSAAFGERANAAAVLQASAAITGSQAWQRKQVLHFDGREWYLAGGSPSAVERAIRQFSQALDAVELK</sequence>
<organism evidence="2 3">
    <name type="scientific">Lampropedia hyalina DSM 16112</name>
    <dbReference type="NCBI Taxonomy" id="1122156"/>
    <lineage>
        <taxon>Bacteria</taxon>
        <taxon>Pseudomonadati</taxon>
        <taxon>Pseudomonadota</taxon>
        <taxon>Betaproteobacteria</taxon>
        <taxon>Burkholderiales</taxon>
        <taxon>Comamonadaceae</taxon>
        <taxon>Lampropedia</taxon>
    </lineage>
</organism>
<feature type="domain" description="Fe/B12 periplasmic-binding" evidence="1">
    <location>
        <begin position="1"/>
        <end position="78"/>
    </location>
</feature>
<name>A0A1M4WDN4_9BURK</name>
<dbReference type="Gene3D" id="3.40.50.1980">
    <property type="entry name" value="Nitrogenase molybdenum iron protein domain"/>
    <property type="match status" value="1"/>
</dbReference>
<dbReference type="InterPro" id="IPR002491">
    <property type="entry name" value="ABC_transptr_periplasmic_BD"/>
</dbReference>
<gene>
    <name evidence="2" type="ORF">SAMN02745117_00835</name>
</gene>
<keyword evidence="3" id="KW-1185">Reference proteome</keyword>
<dbReference type="AlphaFoldDB" id="A0A1M4WDN4"/>
<reference evidence="2 3" key="1">
    <citation type="submission" date="2016-11" db="EMBL/GenBank/DDBJ databases">
        <authorList>
            <person name="Jaros S."/>
            <person name="Januszkiewicz K."/>
            <person name="Wedrychowicz H."/>
        </authorList>
    </citation>
    <scope>NUCLEOTIDE SEQUENCE [LARGE SCALE GENOMIC DNA]</scope>
    <source>
        <strain evidence="2 3">DSM 16112</strain>
    </source>
</reference>
<dbReference type="EMBL" id="FQUZ01000007">
    <property type="protein sequence ID" value="SHE79297.1"/>
    <property type="molecule type" value="Genomic_DNA"/>
</dbReference>
<proteinExistence type="predicted"/>
<evidence type="ECO:0000313" key="2">
    <source>
        <dbReference type="EMBL" id="SHE79297.1"/>
    </source>
</evidence>
<accession>A0A1M4WDN4</accession>
<dbReference type="Proteomes" id="UP000184327">
    <property type="component" value="Unassembled WGS sequence"/>
</dbReference>